<name>A0A0N4XR41_NIPBR</name>
<evidence type="ECO:0000313" key="3">
    <source>
        <dbReference type="WBParaSite" id="NBR_0000499301-mRNA-1"/>
    </source>
</evidence>
<organism evidence="3">
    <name type="scientific">Nippostrongylus brasiliensis</name>
    <name type="common">Rat hookworm</name>
    <dbReference type="NCBI Taxonomy" id="27835"/>
    <lineage>
        <taxon>Eukaryota</taxon>
        <taxon>Metazoa</taxon>
        <taxon>Ecdysozoa</taxon>
        <taxon>Nematoda</taxon>
        <taxon>Chromadorea</taxon>
        <taxon>Rhabditida</taxon>
        <taxon>Rhabditina</taxon>
        <taxon>Rhabditomorpha</taxon>
        <taxon>Strongyloidea</taxon>
        <taxon>Heligmosomidae</taxon>
        <taxon>Nippostrongylus</taxon>
    </lineage>
</organism>
<reference evidence="1 2" key="2">
    <citation type="submission" date="2018-11" db="EMBL/GenBank/DDBJ databases">
        <authorList>
            <consortium name="Pathogen Informatics"/>
        </authorList>
    </citation>
    <scope>NUCLEOTIDE SEQUENCE [LARGE SCALE GENOMIC DNA]</scope>
</reference>
<reference evidence="3" key="1">
    <citation type="submission" date="2017-02" db="UniProtKB">
        <authorList>
            <consortium name="WormBaseParasite"/>
        </authorList>
    </citation>
    <scope>IDENTIFICATION</scope>
</reference>
<dbReference type="Proteomes" id="UP000271162">
    <property type="component" value="Unassembled WGS sequence"/>
</dbReference>
<dbReference type="AlphaFoldDB" id="A0A0N4XR41"/>
<gene>
    <name evidence="1" type="ORF">NBR_LOCUS4995</name>
</gene>
<accession>A0A0N4XR41</accession>
<proteinExistence type="predicted"/>
<dbReference type="WBParaSite" id="NBR_0000499301-mRNA-1">
    <property type="protein sequence ID" value="NBR_0000499301-mRNA-1"/>
    <property type="gene ID" value="NBR_0000499301"/>
</dbReference>
<keyword evidence="2" id="KW-1185">Reference proteome</keyword>
<evidence type="ECO:0000313" key="1">
    <source>
        <dbReference type="EMBL" id="VDL68584.1"/>
    </source>
</evidence>
<protein>
    <submittedName>
        <fullName evidence="1 3">Uncharacterized protein</fullName>
    </submittedName>
</protein>
<sequence>MWVVRLGTPIVLDTFAPKPNNRSNQMISLRQYTMVVVSPSVMAKDVAEEIMLPCAAALTTFVTRKKVTILLLQWSAQDPDYWRDFLGFWLFHLSFNRLLLELRFYKHTYYITSV</sequence>
<evidence type="ECO:0000313" key="2">
    <source>
        <dbReference type="Proteomes" id="UP000271162"/>
    </source>
</evidence>
<dbReference type="EMBL" id="UYSL01010713">
    <property type="protein sequence ID" value="VDL68584.1"/>
    <property type="molecule type" value="Genomic_DNA"/>
</dbReference>